<evidence type="ECO:0008006" key="3">
    <source>
        <dbReference type="Google" id="ProtNLM"/>
    </source>
</evidence>
<sequence>MRLKDKESVIEKEPWTVIGHLLIMLPYDGNVNTDELRLERVPLWMSVKGLLLQHMHMDTVQMIALAAGEVDIVLPQIIVPRTAEGFRAKVRVLVNTPLIQGCEVNTVGERFGLTLSTTTSHQLIVQHVCVWVTIVMHATSHLR</sequence>
<gene>
    <name evidence="1" type="ORF">FRX31_030877</name>
</gene>
<dbReference type="AlphaFoldDB" id="A0A7J6V423"/>
<comment type="caution">
    <text evidence="1">The sequence shown here is derived from an EMBL/GenBank/DDBJ whole genome shotgun (WGS) entry which is preliminary data.</text>
</comment>
<dbReference type="EMBL" id="JABWDY010038642">
    <property type="protein sequence ID" value="KAF5179537.1"/>
    <property type="molecule type" value="Genomic_DNA"/>
</dbReference>
<reference evidence="1 2" key="1">
    <citation type="submission" date="2020-06" db="EMBL/GenBank/DDBJ databases">
        <title>Transcriptomic and genomic resources for Thalictrum thalictroides and T. hernandezii: Facilitating candidate gene discovery in an emerging model plant lineage.</title>
        <authorList>
            <person name="Arias T."/>
            <person name="Riano-Pachon D.M."/>
            <person name="Di Stilio V.S."/>
        </authorList>
    </citation>
    <scope>NUCLEOTIDE SEQUENCE [LARGE SCALE GENOMIC DNA]</scope>
    <source>
        <strain evidence="2">cv. WT478/WT964</strain>
        <tissue evidence="1">Leaves</tissue>
    </source>
</reference>
<evidence type="ECO:0000313" key="2">
    <source>
        <dbReference type="Proteomes" id="UP000554482"/>
    </source>
</evidence>
<dbReference type="OrthoDB" id="1750606at2759"/>
<protein>
    <recommendedName>
        <fullName evidence="3">DUF4283 domain-containing protein</fullName>
    </recommendedName>
</protein>
<evidence type="ECO:0000313" key="1">
    <source>
        <dbReference type="EMBL" id="KAF5179537.1"/>
    </source>
</evidence>
<keyword evidence="2" id="KW-1185">Reference proteome</keyword>
<name>A0A7J6V423_THATH</name>
<dbReference type="Proteomes" id="UP000554482">
    <property type="component" value="Unassembled WGS sequence"/>
</dbReference>
<organism evidence="1 2">
    <name type="scientific">Thalictrum thalictroides</name>
    <name type="common">Rue-anemone</name>
    <name type="synonym">Anemone thalictroides</name>
    <dbReference type="NCBI Taxonomy" id="46969"/>
    <lineage>
        <taxon>Eukaryota</taxon>
        <taxon>Viridiplantae</taxon>
        <taxon>Streptophyta</taxon>
        <taxon>Embryophyta</taxon>
        <taxon>Tracheophyta</taxon>
        <taxon>Spermatophyta</taxon>
        <taxon>Magnoliopsida</taxon>
        <taxon>Ranunculales</taxon>
        <taxon>Ranunculaceae</taxon>
        <taxon>Thalictroideae</taxon>
        <taxon>Thalictrum</taxon>
    </lineage>
</organism>
<accession>A0A7J6V423</accession>
<proteinExistence type="predicted"/>